<sequence length="200" mass="22142">GISALSLQQALEIGSYHTAWAMLHRLRSVLVDPGRERLSGTVEMDETFIGGEEPGLRGGRAKGKKALVGIAIEVKDPKGFGRCRIAPLVDASTESLRAFLIDHVEDGTKVVTDGWQPYREAAADPYVHERLVVPGHQAGQQLPGVHRVASLVKRWLLGTHQGAPDVAHLPNYLNEFVFRFNRRTSRSRGMLFYRLLELAV</sequence>
<dbReference type="NCBIfam" id="NF033547">
    <property type="entry name" value="transpos_IS1595"/>
    <property type="match status" value="1"/>
</dbReference>
<feature type="domain" description="ISXO2-like transposase" evidence="1">
    <location>
        <begin position="37"/>
        <end position="181"/>
    </location>
</feature>
<dbReference type="AlphaFoldDB" id="T1CLP3"/>
<evidence type="ECO:0000313" key="2">
    <source>
        <dbReference type="EMBL" id="EQD69695.1"/>
    </source>
</evidence>
<dbReference type="Pfam" id="PF12762">
    <property type="entry name" value="DDE_Tnp_IS1595"/>
    <property type="match status" value="1"/>
</dbReference>
<feature type="non-terminal residue" evidence="2">
    <location>
        <position position="1"/>
    </location>
</feature>
<reference evidence="2" key="2">
    <citation type="journal article" date="2014" name="ISME J.">
        <title>Microbial stratification in low pH oxic and suboxic macroscopic growths along an acid mine drainage.</title>
        <authorList>
            <person name="Mendez-Garcia C."/>
            <person name="Mesa V."/>
            <person name="Sprenger R.R."/>
            <person name="Richter M."/>
            <person name="Diez M.S."/>
            <person name="Solano J."/>
            <person name="Bargiela R."/>
            <person name="Golyshina O.V."/>
            <person name="Manteca A."/>
            <person name="Ramos J.L."/>
            <person name="Gallego J.R."/>
            <person name="Llorente I."/>
            <person name="Martins Dos Santos V.A."/>
            <person name="Jensen O.N."/>
            <person name="Pelaez A.I."/>
            <person name="Sanchez J."/>
            <person name="Ferrer M."/>
        </authorList>
    </citation>
    <scope>NUCLEOTIDE SEQUENCE</scope>
</reference>
<accession>T1CLP3</accession>
<feature type="non-terminal residue" evidence="2">
    <location>
        <position position="200"/>
    </location>
</feature>
<dbReference type="EMBL" id="AUZX01004888">
    <property type="protein sequence ID" value="EQD69695.1"/>
    <property type="molecule type" value="Genomic_DNA"/>
</dbReference>
<reference evidence="2" key="1">
    <citation type="submission" date="2013-08" db="EMBL/GenBank/DDBJ databases">
        <authorList>
            <person name="Mendez C."/>
            <person name="Richter M."/>
            <person name="Ferrer M."/>
            <person name="Sanchez J."/>
        </authorList>
    </citation>
    <scope>NUCLEOTIDE SEQUENCE</scope>
</reference>
<protein>
    <recommendedName>
        <fullName evidence="1">ISXO2-like transposase domain-containing protein</fullName>
    </recommendedName>
</protein>
<gene>
    <name evidence="2" type="ORF">B1A_06739</name>
</gene>
<dbReference type="SMART" id="SM01126">
    <property type="entry name" value="DDE_Tnp_IS1595"/>
    <property type="match status" value="1"/>
</dbReference>
<dbReference type="InterPro" id="IPR024445">
    <property type="entry name" value="Tnp_ISXO2-like"/>
</dbReference>
<comment type="caution">
    <text evidence="2">The sequence shown here is derived from an EMBL/GenBank/DDBJ whole genome shotgun (WGS) entry which is preliminary data.</text>
</comment>
<organism evidence="2">
    <name type="scientific">mine drainage metagenome</name>
    <dbReference type="NCBI Taxonomy" id="410659"/>
    <lineage>
        <taxon>unclassified sequences</taxon>
        <taxon>metagenomes</taxon>
        <taxon>ecological metagenomes</taxon>
    </lineage>
</organism>
<proteinExistence type="predicted"/>
<evidence type="ECO:0000259" key="1">
    <source>
        <dbReference type="SMART" id="SM01126"/>
    </source>
</evidence>
<name>T1CLP3_9ZZZZ</name>